<reference evidence="1" key="1">
    <citation type="journal article" date="2020" name="Stud. Mycol.">
        <title>101 Dothideomycetes genomes: a test case for predicting lifestyles and emergence of pathogens.</title>
        <authorList>
            <person name="Haridas S."/>
            <person name="Albert R."/>
            <person name="Binder M."/>
            <person name="Bloem J."/>
            <person name="Labutti K."/>
            <person name="Salamov A."/>
            <person name="Andreopoulos B."/>
            <person name="Baker S."/>
            <person name="Barry K."/>
            <person name="Bills G."/>
            <person name="Bluhm B."/>
            <person name="Cannon C."/>
            <person name="Castanera R."/>
            <person name="Culley D."/>
            <person name="Daum C."/>
            <person name="Ezra D."/>
            <person name="Gonzalez J."/>
            <person name="Henrissat B."/>
            <person name="Kuo A."/>
            <person name="Liang C."/>
            <person name="Lipzen A."/>
            <person name="Lutzoni F."/>
            <person name="Magnuson J."/>
            <person name="Mondo S."/>
            <person name="Nolan M."/>
            <person name="Ohm R."/>
            <person name="Pangilinan J."/>
            <person name="Park H.-J."/>
            <person name="Ramirez L."/>
            <person name="Alfaro M."/>
            <person name="Sun H."/>
            <person name="Tritt A."/>
            <person name="Yoshinaga Y."/>
            <person name="Zwiers L.-H."/>
            <person name="Turgeon B."/>
            <person name="Goodwin S."/>
            <person name="Spatafora J."/>
            <person name="Crous P."/>
            <person name="Grigoriev I."/>
        </authorList>
    </citation>
    <scope>NUCLEOTIDE SEQUENCE</scope>
    <source>
        <strain evidence="1">CBS 125425</strain>
    </source>
</reference>
<dbReference type="Proteomes" id="UP000799444">
    <property type="component" value="Unassembled WGS sequence"/>
</dbReference>
<evidence type="ECO:0000313" key="1">
    <source>
        <dbReference type="EMBL" id="KAF2731978.1"/>
    </source>
</evidence>
<dbReference type="OrthoDB" id="3787733at2759"/>
<dbReference type="AlphaFoldDB" id="A0A9P4QVB1"/>
<sequence>MSDFTILIKNKSGQDRAYFLFAELPQVSASSQQIFSNVYMSAPPIPSGSGTAAFRLKKTYFAVTGTRPGQGLSSGVSVDTTDYEIAKLAQGDKLGSTVYMTAGPTGLGAEFEDDKLQQQTRQQGAFTIITDGSFTLGNGANQFIGLGGQDPLDPTNIIPIATFPAQPNTTTIISPRPKYYITWGSRSPGQIIDITTAAEPAIVDFTGKAASLCKVVHNEDGTWALTFD</sequence>
<accession>A0A9P4QVB1</accession>
<keyword evidence="2" id="KW-1185">Reference proteome</keyword>
<organism evidence="1 2">
    <name type="scientific">Polyplosphaeria fusca</name>
    <dbReference type="NCBI Taxonomy" id="682080"/>
    <lineage>
        <taxon>Eukaryota</taxon>
        <taxon>Fungi</taxon>
        <taxon>Dikarya</taxon>
        <taxon>Ascomycota</taxon>
        <taxon>Pezizomycotina</taxon>
        <taxon>Dothideomycetes</taxon>
        <taxon>Pleosporomycetidae</taxon>
        <taxon>Pleosporales</taxon>
        <taxon>Tetraplosphaeriaceae</taxon>
        <taxon>Polyplosphaeria</taxon>
    </lineage>
</organism>
<protein>
    <submittedName>
        <fullName evidence="1">Uncharacterized protein</fullName>
    </submittedName>
</protein>
<proteinExistence type="predicted"/>
<name>A0A9P4QVB1_9PLEO</name>
<dbReference type="EMBL" id="ML996185">
    <property type="protein sequence ID" value="KAF2731978.1"/>
    <property type="molecule type" value="Genomic_DNA"/>
</dbReference>
<gene>
    <name evidence="1" type="ORF">EJ04DRAFT_352495</name>
</gene>
<comment type="caution">
    <text evidence="1">The sequence shown here is derived from an EMBL/GenBank/DDBJ whole genome shotgun (WGS) entry which is preliminary data.</text>
</comment>
<evidence type="ECO:0000313" key="2">
    <source>
        <dbReference type="Proteomes" id="UP000799444"/>
    </source>
</evidence>